<dbReference type="AlphaFoldDB" id="A0AA49JFZ1"/>
<feature type="transmembrane region" description="Helical" evidence="1">
    <location>
        <begin position="21"/>
        <end position="39"/>
    </location>
</feature>
<reference evidence="2" key="2">
    <citation type="journal article" date="2024" name="Antonie Van Leeuwenhoek">
        <title>Roseihalotalea indica gen. nov., sp. nov., a halophilic Bacteroidetes from mesopelagic Southwest Indian Ocean with higher carbohydrate metabolic potential.</title>
        <authorList>
            <person name="Chen B."/>
            <person name="Zhang M."/>
            <person name="Lin D."/>
            <person name="Ye J."/>
            <person name="Tang K."/>
        </authorList>
    </citation>
    <scope>NUCLEOTIDE SEQUENCE</scope>
    <source>
        <strain evidence="2">TK19036</strain>
    </source>
</reference>
<reference evidence="2" key="1">
    <citation type="journal article" date="2023" name="Comput. Struct. Biotechnol. J.">
        <title>Discovery of a novel marine Bacteroidetes with a rich repertoire of carbohydrate-active enzymes.</title>
        <authorList>
            <person name="Chen B."/>
            <person name="Liu G."/>
            <person name="Chen Q."/>
            <person name="Wang H."/>
            <person name="Liu L."/>
            <person name="Tang K."/>
        </authorList>
    </citation>
    <scope>NUCLEOTIDE SEQUENCE</scope>
    <source>
        <strain evidence="2">TK19036</strain>
    </source>
</reference>
<keyword evidence="1" id="KW-1133">Transmembrane helix</keyword>
<protein>
    <submittedName>
        <fullName evidence="2">DUF6141 family protein</fullName>
    </submittedName>
</protein>
<dbReference type="Pfam" id="PF19638">
    <property type="entry name" value="DUF6141"/>
    <property type="match status" value="1"/>
</dbReference>
<proteinExistence type="predicted"/>
<accession>A0AA49JFZ1</accession>
<keyword evidence="1" id="KW-0472">Membrane</keyword>
<keyword evidence="1" id="KW-0812">Transmembrane</keyword>
<feature type="transmembrane region" description="Helical" evidence="1">
    <location>
        <begin position="59"/>
        <end position="77"/>
    </location>
</feature>
<gene>
    <name evidence="2" type="ORF">K4G66_25015</name>
</gene>
<sequence length="178" mass="20184">MKVHDTTGSIFFSERQHFRQPWLWFLLLGMDGMFIYGLIKQVVLGKPFGDNPISNSGLVVVASLVFLLTLLIAFLRLDTVIKKDGIYYRFLPLQLAYKKIAWDRLAASYVRQYSPIGEYGGWGLRLGIFGRGKAFNVSGNQGLQLVYDDGKKFLLGTQHPDEIKQALLELGQLKPENQ</sequence>
<name>A0AA49JFZ1_9BACT</name>
<evidence type="ECO:0000256" key="1">
    <source>
        <dbReference type="SAM" id="Phobius"/>
    </source>
</evidence>
<evidence type="ECO:0000313" key="2">
    <source>
        <dbReference type="EMBL" id="WKN35635.1"/>
    </source>
</evidence>
<organism evidence="2">
    <name type="scientific">Roseihalotalea indica</name>
    <dbReference type="NCBI Taxonomy" id="2867963"/>
    <lineage>
        <taxon>Bacteria</taxon>
        <taxon>Pseudomonadati</taxon>
        <taxon>Bacteroidota</taxon>
        <taxon>Cytophagia</taxon>
        <taxon>Cytophagales</taxon>
        <taxon>Catalimonadaceae</taxon>
        <taxon>Roseihalotalea</taxon>
    </lineage>
</organism>
<dbReference type="EMBL" id="CP120682">
    <property type="protein sequence ID" value="WKN35635.1"/>
    <property type="molecule type" value="Genomic_DNA"/>
</dbReference>
<dbReference type="InterPro" id="IPR046139">
    <property type="entry name" value="DUF6141"/>
</dbReference>